<evidence type="ECO:0000313" key="3">
    <source>
        <dbReference type="Proteomes" id="UP000229011"/>
    </source>
</evidence>
<dbReference type="GeneID" id="93328787"/>
<dbReference type="RefSeq" id="WP_099959291.1">
    <property type="nucleotide sequence ID" value="NZ_PEQY01000001.1"/>
</dbReference>
<feature type="transmembrane region" description="Helical" evidence="1">
    <location>
        <begin position="52"/>
        <end position="70"/>
    </location>
</feature>
<organism evidence="2 3">
    <name type="scientific">Fusobacterium pseudoperiodonticum</name>
    <dbReference type="NCBI Taxonomy" id="2663009"/>
    <lineage>
        <taxon>Bacteria</taxon>
        <taxon>Fusobacteriati</taxon>
        <taxon>Fusobacteriota</taxon>
        <taxon>Fusobacteriia</taxon>
        <taxon>Fusobacteriales</taxon>
        <taxon>Fusobacteriaceae</taxon>
        <taxon>Fusobacterium</taxon>
    </lineage>
</organism>
<dbReference type="Proteomes" id="UP000229011">
    <property type="component" value="Unassembled WGS sequence"/>
</dbReference>
<dbReference type="AlphaFoldDB" id="A0A2G9EIE5"/>
<keyword evidence="1" id="KW-0472">Membrane</keyword>
<comment type="caution">
    <text evidence="2">The sequence shown here is derived from an EMBL/GenBank/DDBJ whole genome shotgun (WGS) entry which is preliminary data.</text>
</comment>
<proteinExistence type="predicted"/>
<feature type="transmembrane region" description="Helical" evidence="1">
    <location>
        <begin position="121"/>
        <end position="140"/>
    </location>
</feature>
<sequence length="241" mass="28502">MKIKGNNDMPDFKSRKITLNIMLFVLLISLMIVLFGDKLFEIERDFEIKNKIFCGFLAFFYLALLGDTYFTKKRMEAKEKIEVPNEFKVFAFKQNLHILLYTFVLLFDIFLIISGKGRSSGIVGIIFSIALLIFLPYFIYNMIKRRYYSLEVKSKNIKIFFKNEKIGSFEIKNISLVKFFGSGVFSKKRSFLRKRNGGYPIVKIHAYGTDTIEIPLTLRDYWLLKNYFKRYRANIDDTYVE</sequence>
<evidence type="ECO:0000256" key="1">
    <source>
        <dbReference type="SAM" id="Phobius"/>
    </source>
</evidence>
<dbReference type="EMBL" id="PEQY01000001">
    <property type="protein sequence ID" value="PIM80697.1"/>
    <property type="molecule type" value="Genomic_DNA"/>
</dbReference>
<evidence type="ECO:0000313" key="2">
    <source>
        <dbReference type="EMBL" id="PIM80697.1"/>
    </source>
</evidence>
<name>A0A2G9EIE5_9FUSO</name>
<protein>
    <submittedName>
        <fullName evidence="2">Uncharacterized protein</fullName>
    </submittedName>
</protein>
<gene>
    <name evidence="2" type="ORF">CTM71_10140</name>
</gene>
<accession>A0A2G9EIE5</accession>
<feature type="transmembrane region" description="Helical" evidence="1">
    <location>
        <begin position="21"/>
        <end position="40"/>
    </location>
</feature>
<keyword evidence="1" id="KW-1133">Transmembrane helix</keyword>
<reference evidence="2 3" key="1">
    <citation type="submission" date="2017-11" db="EMBL/GenBank/DDBJ databases">
        <title>Genome sequencing of Fusobacterium periodonticum KCOM 1259.</title>
        <authorList>
            <person name="Kook J.-K."/>
            <person name="Park S.-N."/>
            <person name="Lim Y.K."/>
        </authorList>
    </citation>
    <scope>NUCLEOTIDE SEQUENCE [LARGE SCALE GENOMIC DNA]</scope>
    <source>
        <strain evidence="2 3">KCOM 1259</strain>
    </source>
</reference>
<feature type="transmembrane region" description="Helical" evidence="1">
    <location>
        <begin position="98"/>
        <end position="115"/>
    </location>
</feature>
<keyword evidence="1" id="KW-0812">Transmembrane</keyword>